<accession>A0A849XUX2</accession>
<organism evidence="1 2">
    <name type="scientific">Coprococcus comes</name>
    <dbReference type="NCBI Taxonomy" id="410072"/>
    <lineage>
        <taxon>Bacteria</taxon>
        <taxon>Bacillati</taxon>
        <taxon>Bacillota</taxon>
        <taxon>Clostridia</taxon>
        <taxon>Lachnospirales</taxon>
        <taxon>Lachnospiraceae</taxon>
        <taxon>Coprococcus</taxon>
    </lineage>
</organism>
<dbReference type="EMBL" id="JABWDC010000001">
    <property type="protein sequence ID" value="NUN85095.1"/>
    <property type="molecule type" value="Genomic_DNA"/>
</dbReference>
<name>A0A849XUX2_9FIRM</name>
<reference evidence="1 2" key="2">
    <citation type="submission" date="2020-07" db="EMBL/GenBank/DDBJ databases">
        <title>Bacterial metabolism rescues the inhibition of intestinal drug absorption by food and drug additives.</title>
        <authorList>
            <person name="Zou L."/>
            <person name="Spanogiannopoulos P."/>
            <person name="Chien H.-C."/>
            <person name="Pieper L.M."/>
            <person name="Cai W."/>
            <person name="Khuri N."/>
            <person name="Pottel J."/>
            <person name="Vora B."/>
            <person name="Ni Z."/>
            <person name="Tsakalozou E."/>
            <person name="Zhang W."/>
            <person name="Shoichet B.K."/>
            <person name="Giacomini K.M."/>
            <person name="Turnbaugh P.J."/>
        </authorList>
    </citation>
    <scope>NUCLEOTIDE SEQUENCE [LARGE SCALE GENOMIC DNA]</scope>
    <source>
        <strain evidence="1 2">F22</strain>
    </source>
</reference>
<reference evidence="1 2" key="1">
    <citation type="submission" date="2020-04" db="EMBL/GenBank/DDBJ databases">
        <authorList>
            <person name="Pieper L."/>
        </authorList>
    </citation>
    <scope>NUCLEOTIDE SEQUENCE [LARGE SCALE GENOMIC DNA]</scope>
    <source>
        <strain evidence="1 2">F22</strain>
    </source>
</reference>
<protein>
    <submittedName>
        <fullName evidence="1">Uncharacterized protein</fullName>
    </submittedName>
</protein>
<dbReference type="Proteomes" id="UP000554488">
    <property type="component" value="Unassembled WGS sequence"/>
</dbReference>
<sequence>MMTAEKHIPVEMRTLFGSYIMKMNEVPGRHVTKEDKAREQKLFEMVDDYIEQA</sequence>
<comment type="caution">
    <text evidence="1">The sequence shown here is derived from an EMBL/GenBank/DDBJ whole genome shotgun (WGS) entry which is preliminary data.</text>
</comment>
<dbReference type="RefSeq" id="WP_175305124.1">
    <property type="nucleotide sequence ID" value="NZ_JABWDC010000001.1"/>
</dbReference>
<evidence type="ECO:0000313" key="1">
    <source>
        <dbReference type="EMBL" id="NUN85095.1"/>
    </source>
</evidence>
<evidence type="ECO:0000313" key="2">
    <source>
        <dbReference type="Proteomes" id="UP000554488"/>
    </source>
</evidence>
<gene>
    <name evidence="1" type="ORF">HUU93_00515</name>
</gene>
<dbReference type="AlphaFoldDB" id="A0A849XUX2"/>
<proteinExistence type="predicted"/>